<feature type="coiled-coil region" evidence="1">
    <location>
        <begin position="18"/>
        <end position="85"/>
    </location>
</feature>
<name>A0A974PQC7_9HYPH</name>
<sequence>MTNQSFAHDVVAWAKQRLDEIDAMIAQAEKSADELKESARTEADQALSRLRVSRAKLEGQLEDLRTQAEAAKSSASQAQQALEDEWVEAESAFQAFLTSTGEQTEIARNAIAARAEAQRKSWESALNDLHAQVTTAVEKAGEEFDAAIGRLSTEAEKAKAKIGQASSAGDETWQAIKTGLSEAKAVHEKTIKKIAEALSKAF</sequence>
<proteinExistence type="predicted"/>
<keyword evidence="1" id="KW-0175">Coiled coil</keyword>
<evidence type="ECO:0000313" key="3">
    <source>
        <dbReference type="Proteomes" id="UP000596427"/>
    </source>
</evidence>
<reference evidence="2 3" key="1">
    <citation type="submission" date="2020-10" db="EMBL/GenBank/DDBJ databases">
        <title>Degradation of 1,4-Dioxane by Xanthobacter sp. YN2, via a Novel Group-2 Soluble Di-Iron Monooxygenase.</title>
        <authorList>
            <person name="Ma F."/>
            <person name="Wang Y."/>
            <person name="Yang J."/>
            <person name="Guo H."/>
            <person name="Su D."/>
            <person name="Yu L."/>
        </authorList>
    </citation>
    <scope>NUCLEOTIDE SEQUENCE [LARGE SCALE GENOMIC DNA]</scope>
    <source>
        <strain evidence="2 3">YN2</strain>
    </source>
</reference>
<dbReference type="EMBL" id="CP063362">
    <property type="protein sequence ID" value="QRG07220.1"/>
    <property type="molecule type" value="Genomic_DNA"/>
</dbReference>
<dbReference type="Proteomes" id="UP000596427">
    <property type="component" value="Chromosome"/>
</dbReference>
<dbReference type="AlphaFoldDB" id="A0A974PQC7"/>
<dbReference type="KEGG" id="xdi:EZH22_01910"/>
<evidence type="ECO:0000256" key="1">
    <source>
        <dbReference type="SAM" id="Coils"/>
    </source>
</evidence>
<protein>
    <submittedName>
        <fullName evidence="2">Uncharacterized protein</fullName>
    </submittedName>
</protein>
<evidence type="ECO:0000313" key="2">
    <source>
        <dbReference type="EMBL" id="QRG07220.1"/>
    </source>
</evidence>
<gene>
    <name evidence="2" type="ORF">EZH22_01910</name>
</gene>
<accession>A0A974PQC7</accession>
<keyword evidence="3" id="KW-1185">Reference proteome</keyword>
<organism evidence="2 3">
    <name type="scientific">Xanthobacter dioxanivorans</name>
    <dbReference type="NCBI Taxonomy" id="2528964"/>
    <lineage>
        <taxon>Bacteria</taxon>
        <taxon>Pseudomonadati</taxon>
        <taxon>Pseudomonadota</taxon>
        <taxon>Alphaproteobacteria</taxon>
        <taxon>Hyphomicrobiales</taxon>
        <taxon>Xanthobacteraceae</taxon>
        <taxon>Xanthobacter</taxon>
    </lineage>
</organism>
<dbReference type="RefSeq" id="WP_203194133.1">
    <property type="nucleotide sequence ID" value="NZ_CP063362.1"/>
</dbReference>